<dbReference type="eggNOG" id="ENOG502QRQM">
    <property type="taxonomic scope" value="Eukaryota"/>
</dbReference>
<dbReference type="EMBL" id="CM000843">
    <property type="protein sequence ID" value="KRH36249.1"/>
    <property type="molecule type" value="Genomic_DNA"/>
</dbReference>
<dbReference type="EnsemblPlants" id="KRH36248">
    <property type="protein sequence ID" value="KRH36248"/>
    <property type="gene ID" value="GLYMA_10G292800"/>
</dbReference>
<organism evidence="5">
    <name type="scientific">Glycine max</name>
    <name type="common">Soybean</name>
    <name type="synonym">Glycine hispida</name>
    <dbReference type="NCBI Taxonomy" id="3847"/>
    <lineage>
        <taxon>Eukaryota</taxon>
        <taxon>Viridiplantae</taxon>
        <taxon>Streptophyta</taxon>
        <taxon>Embryophyta</taxon>
        <taxon>Tracheophyta</taxon>
        <taxon>Spermatophyta</taxon>
        <taxon>Magnoliopsida</taxon>
        <taxon>eudicotyledons</taxon>
        <taxon>Gunneridae</taxon>
        <taxon>Pentapetalae</taxon>
        <taxon>rosids</taxon>
        <taxon>fabids</taxon>
        <taxon>Fabales</taxon>
        <taxon>Fabaceae</taxon>
        <taxon>Papilionoideae</taxon>
        <taxon>50 kb inversion clade</taxon>
        <taxon>NPAAA clade</taxon>
        <taxon>indigoferoid/millettioid clade</taxon>
        <taxon>Phaseoleae</taxon>
        <taxon>Glycine</taxon>
        <taxon>Glycine subgen. Soja</taxon>
    </lineage>
</organism>
<dbReference type="RefSeq" id="XP_006589768.1">
    <property type="nucleotide sequence ID" value="XM_006589705.4"/>
</dbReference>
<name>I1LFF8_SOYBN</name>
<dbReference type="RefSeq" id="XP_006589766.1">
    <property type="nucleotide sequence ID" value="XM_006589703.4"/>
</dbReference>
<evidence type="ECO:0000313" key="4">
    <source>
        <dbReference type="EMBL" id="KRH36248.1"/>
    </source>
</evidence>
<dbReference type="Proteomes" id="UP000008827">
    <property type="component" value="Chromosome 10"/>
</dbReference>
<sequence length="966" mass="110648">MKKFFFFKSSASSSGSNNDAAPPKSTNKQTAWDSFSDIGVNNNRAYGKTEDYFQSPKGFFSKSRKHVSDTQSSSAGPDLRRSRSLSSSAYQFRDPTRSPSSSIVSDPYQQVGHSSRSQAPNYEKPKRDKPAQVAVSSVQNSHRYERPGSSSSSRSHHESSGNSSSTCSSNISSKIVDRYIDGEQHPEESRPKNNSQRSNSRHGNYGVKRPPKVQLTAPNSPTHGVKDKPRTHSFREAKATRLRFSSRDWTENGFGPESPRSLAKNVIERLSQSCDLPKPCSKNVNIDNPITIEDIYSRSVNGHYDSDFDDAQAKNDLSDEPYRMANGYHGMDVNFEGLSCDEPEEDADAELIRRSKEAEERVILLSKKLERDSFFPDDGYDVSALIRTIRHLLEEKISLALEVSTHLRSQIADRVSARDELSRVKTELEFRTQRLEKEKNEMQSALEKELDRRSSDWSFKLEKYQLEEQRLRERVRELAEQNVSLQREVSSFSEREMESKSVMAYTDQQLKGLTDKTEIMKKEILDLQQNLLELQEKYKIAEENRDCFLRNFEEKEEECKELHKSLTRLLRTCSEQEKSIAGLQDGFSEELHKNHPMESVDKHIANHHMENVDKHIAKMRMEQMRLTGVELALRKELESCRFQADSLRHENIILLNRLKGDGKESVAATYRLDKELWARIYCLQNQGLTMLNESTYLCSKLLEFVKRKGSHLRQNVQLDREVIGNGLDGQFIVESETKIQGLKSGTEGLTRSLQLMSSLLKDKSNPLTSKFQSEIIDAGKLATLNDQSSEDILRTELKAECLVTSLLREKLYSKELQVEQMEAELATAVRGNDILRSEVQNALDNLSSVTHKLKDHELQMLKKDESRNCLQNDLQESNRELTIMRGKLPKVTEERDYMWEQVKQYSEQNMLLNAEVNVLKKKIETLEENNLEKEGQISILQDSLAKRSYDDLLGSPAHDFFSTKLL</sequence>
<dbReference type="SMR" id="I1LFF8"/>
<feature type="compositionally biased region" description="Low complexity" evidence="2">
    <location>
        <begin position="160"/>
        <end position="173"/>
    </location>
</feature>
<dbReference type="Pfam" id="PF24670">
    <property type="entry name" value="DUF7653"/>
    <property type="match status" value="1"/>
</dbReference>
<dbReference type="RefSeq" id="XP_006589767.1">
    <property type="nucleotide sequence ID" value="XM_006589704.4"/>
</dbReference>
<reference evidence="5" key="2">
    <citation type="submission" date="2018-02" db="UniProtKB">
        <authorList>
            <consortium name="EnsemblPlants"/>
        </authorList>
    </citation>
    <scope>IDENTIFICATION</scope>
    <source>
        <strain evidence="5">Williams 82</strain>
    </source>
</reference>
<dbReference type="Gramene" id="KRH36248">
    <property type="protein sequence ID" value="KRH36248"/>
    <property type="gene ID" value="GLYMA_10G292800"/>
</dbReference>
<dbReference type="EnsemblPlants" id="KRH36249">
    <property type="protein sequence ID" value="KRH36249"/>
    <property type="gene ID" value="GLYMA_10G292800"/>
</dbReference>
<feature type="compositionally biased region" description="Polar residues" evidence="2">
    <location>
        <begin position="97"/>
        <end position="120"/>
    </location>
</feature>
<feature type="compositionally biased region" description="Polar residues" evidence="2">
    <location>
        <begin position="192"/>
        <end position="202"/>
    </location>
</feature>
<evidence type="ECO:0000313" key="6">
    <source>
        <dbReference type="Proteomes" id="UP000008827"/>
    </source>
</evidence>
<evidence type="ECO:0000256" key="2">
    <source>
        <dbReference type="SAM" id="MobiDB-lite"/>
    </source>
</evidence>
<evidence type="ECO:0000256" key="1">
    <source>
        <dbReference type="SAM" id="Coils"/>
    </source>
</evidence>
<dbReference type="AlphaFoldDB" id="I1LFF8"/>
<keyword evidence="6" id="KW-1185">Reference proteome</keyword>
<dbReference type="PANTHER" id="PTHR47491:SF5">
    <property type="entry name" value="CAP-GLY DOMAIN LINKER"/>
    <property type="match status" value="1"/>
</dbReference>
<dbReference type="InterPro" id="IPR056070">
    <property type="entry name" value="DUF7653"/>
</dbReference>
<protein>
    <recommendedName>
        <fullName evidence="3">DUF7653 domain-containing protein</fullName>
    </recommendedName>
</protein>
<dbReference type="EMBL" id="CM000843">
    <property type="protein sequence ID" value="KRH36248.1"/>
    <property type="molecule type" value="Genomic_DNA"/>
</dbReference>
<feature type="coiled-coil region" evidence="1">
    <location>
        <begin position="418"/>
        <end position="572"/>
    </location>
</feature>
<evidence type="ECO:0000313" key="5">
    <source>
        <dbReference type="EnsemblPlants" id="KRH36250"/>
    </source>
</evidence>
<feature type="region of interest" description="Disordered" evidence="2">
    <location>
        <begin position="1"/>
        <end position="230"/>
    </location>
</feature>
<dbReference type="ExpressionAtlas" id="I1LFF8">
    <property type="expression patterns" value="baseline and differential"/>
</dbReference>
<dbReference type="OrthoDB" id="1938127at2759"/>
<feature type="compositionally biased region" description="Basic and acidic residues" evidence="2">
    <location>
        <begin position="175"/>
        <end position="191"/>
    </location>
</feature>
<dbReference type="EnsemblPlants" id="KRH36250">
    <property type="protein sequence ID" value="KRH36250"/>
    <property type="gene ID" value="GLYMA_10G292800"/>
</dbReference>
<feature type="coiled-coil region" evidence="1">
    <location>
        <begin position="902"/>
        <end position="943"/>
    </location>
</feature>
<keyword evidence="1" id="KW-0175">Coiled coil</keyword>
<dbReference type="PANTHER" id="PTHR47491">
    <property type="entry name" value="CAP-GLY DOMAIN LINKER"/>
    <property type="match status" value="1"/>
</dbReference>
<dbReference type="EMBL" id="CM000843">
    <property type="protein sequence ID" value="KRH36250.1"/>
    <property type="molecule type" value="Genomic_DNA"/>
</dbReference>
<dbReference type="Gramene" id="KRH36249">
    <property type="protein sequence ID" value="KRH36249"/>
    <property type="gene ID" value="GLYMA_10G292800"/>
</dbReference>
<evidence type="ECO:0000259" key="3">
    <source>
        <dbReference type="Pfam" id="PF24670"/>
    </source>
</evidence>
<feature type="compositionally biased region" description="Polar residues" evidence="2">
    <location>
        <begin position="24"/>
        <end position="44"/>
    </location>
</feature>
<feature type="domain" description="DUF7653" evidence="3">
    <location>
        <begin position="632"/>
        <end position="764"/>
    </location>
</feature>
<proteinExistence type="predicted"/>
<reference evidence="4" key="3">
    <citation type="submission" date="2018-07" db="EMBL/GenBank/DDBJ databases">
        <title>WGS assembly of Glycine max.</title>
        <authorList>
            <person name="Schmutz J."/>
            <person name="Cannon S."/>
            <person name="Schlueter J."/>
            <person name="Ma J."/>
            <person name="Mitros T."/>
            <person name="Nelson W."/>
            <person name="Hyten D."/>
            <person name="Song Q."/>
            <person name="Thelen J."/>
            <person name="Cheng J."/>
            <person name="Xu D."/>
            <person name="Hellsten U."/>
            <person name="May G."/>
            <person name="Yu Y."/>
            <person name="Sakurai T."/>
            <person name="Umezawa T."/>
            <person name="Bhattacharyya M."/>
            <person name="Sandhu D."/>
            <person name="Valliyodan B."/>
            <person name="Lindquist E."/>
            <person name="Peto M."/>
            <person name="Grant D."/>
            <person name="Shu S."/>
            <person name="Goodstein D."/>
            <person name="Barry K."/>
            <person name="Futrell-Griggs M."/>
            <person name="Abernathy B."/>
            <person name="Du J."/>
            <person name="Tian Z."/>
            <person name="Zhu L."/>
            <person name="Gill N."/>
            <person name="Joshi T."/>
            <person name="Libault M."/>
            <person name="Sethuraman A."/>
            <person name="Zhang X."/>
            <person name="Shinozaki K."/>
            <person name="Nguyen H."/>
            <person name="Wing R."/>
            <person name="Cregan P."/>
            <person name="Specht J."/>
            <person name="Grimwood J."/>
            <person name="Rokhsar D."/>
            <person name="Stacey G."/>
            <person name="Shoemaker R."/>
            <person name="Jackson S."/>
        </authorList>
    </citation>
    <scope>NUCLEOTIDE SEQUENCE</scope>
    <source>
        <tissue evidence="4">Callus</tissue>
    </source>
</reference>
<accession>I1LFF8</accession>
<feature type="compositionally biased region" description="Low complexity" evidence="2">
    <location>
        <begin position="1"/>
        <end position="16"/>
    </location>
</feature>
<dbReference type="Gramene" id="KRH36250">
    <property type="protein sequence ID" value="KRH36250"/>
    <property type="gene ID" value="GLYMA_10G292800"/>
</dbReference>
<feature type="coiled-coil region" evidence="1">
    <location>
        <begin position="818"/>
        <end position="859"/>
    </location>
</feature>
<gene>
    <name evidence="5" type="primary">LOC100780589</name>
    <name evidence="4" type="ORF">GLYMA_10G292800</name>
</gene>
<reference evidence="4 5" key="1">
    <citation type="journal article" date="2010" name="Nature">
        <title>Genome sequence of the palaeopolyploid soybean.</title>
        <authorList>
            <person name="Schmutz J."/>
            <person name="Cannon S.B."/>
            <person name="Schlueter J."/>
            <person name="Ma J."/>
            <person name="Mitros T."/>
            <person name="Nelson W."/>
            <person name="Hyten D.L."/>
            <person name="Song Q."/>
            <person name="Thelen J.J."/>
            <person name="Cheng J."/>
            <person name="Xu D."/>
            <person name="Hellsten U."/>
            <person name="May G.D."/>
            <person name="Yu Y."/>
            <person name="Sakurai T."/>
            <person name="Umezawa T."/>
            <person name="Bhattacharyya M.K."/>
            <person name="Sandhu D."/>
            <person name="Valliyodan B."/>
            <person name="Lindquist E."/>
            <person name="Peto M."/>
            <person name="Grant D."/>
            <person name="Shu S."/>
            <person name="Goodstein D."/>
            <person name="Barry K."/>
            <person name="Futrell-Griggs M."/>
            <person name="Abernathy B."/>
            <person name="Du J."/>
            <person name="Tian Z."/>
            <person name="Zhu L."/>
            <person name="Gill N."/>
            <person name="Joshi T."/>
            <person name="Libault M."/>
            <person name="Sethuraman A."/>
            <person name="Zhang X.-C."/>
            <person name="Shinozaki K."/>
            <person name="Nguyen H.T."/>
            <person name="Wing R.A."/>
            <person name="Cregan P."/>
            <person name="Specht J."/>
            <person name="Grimwood J."/>
            <person name="Rokhsar D."/>
            <person name="Stacey G."/>
            <person name="Shoemaker R.C."/>
            <person name="Jackson S.A."/>
        </authorList>
    </citation>
    <scope>NUCLEOTIDE SEQUENCE [LARGE SCALE GENOMIC DNA]</scope>
    <source>
        <strain evidence="5">cv. Williams 82</strain>
        <tissue evidence="4">Callus</tissue>
    </source>
</reference>
<dbReference type="GeneID" id="100780589"/>
<dbReference type="PaxDb" id="3847-GLYMA10G43940.1"/>